<proteinExistence type="predicted"/>
<dbReference type="AlphaFoldDB" id="A0A9D1RBC7"/>
<keyword evidence="2" id="KW-0812">Transmembrane</keyword>
<dbReference type="EMBL" id="DXGF01000120">
    <property type="protein sequence ID" value="HIW83948.1"/>
    <property type="molecule type" value="Genomic_DNA"/>
</dbReference>
<protein>
    <submittedName>
        <fullName evidence="3">Uncharacterized protein</fullName>
    </submittedName>
</protein>
<feature type="compositionally biased region" description="Low complexity" evidence="1">
    <location>
        <begin position="37"/>
        <end position="57"/>
    </location>
</feature>
<feature type="compositionally biased region" description="Polar residues" evidence="1">
    <location>
        <begin position="16"/>
        <end position="36"/>
    </location>
</feature>
<evidence type="ECO:0000256" key="2">
    <source>
        <dbReference type="SAM" id="Phobius"/>
    </source>
</evidence>
<evidence type="ECO:0000256" key="1">
    <source>
        <dbReference type="SAM" id="MobiDB-lite"/>
    </source>
</evidence>
<feature type="compositionally biased region" description="Low complexity" evidence="1">
    <location>
        <begin position="1"/>
        <end position="15"/>
    </location>
</feature>
<feature type="transmembrane region" description="Helical" evidence="2">
    <location>
        <begin position="168"/>
        <end position="193"/>
    </location>
</feature>
<sequence length="201" mass="23187">MENNFDNTPDNNNQDSGQQHVYTDPNANVNTESTAGTSTDQQAQDQNQNSNPSDQPKYQYTYQQNQFQNQQGQSQNTNYQQYQDQYGNYSYNQNPNQNYNYNYNSYNGANPQSYGPNYTQQPQMDTNPMTMGEWLLTILALFIPCAGLIIYFVWAFGKKGNVNRRNYCRAMLIIYGALIVIYILFFAIFGAMIGTSATYYY</sequence>
<keyword evidence="2" id="KW-1133">Transmembrane helix</keyword>
<feature type="transmembrane region" description="Helical" evidence="2">
    <location>
        <begin position="134"/>
        <end position="156"/>
    </location>
</feature>
<dbReference type="Proteomes" id="UP000824263">
    <property type="component" value="Unassembled WGS sequence"/>
</dbReference>
<reference evidence="3" key="2">
    <citation type="submission" date="2021-04" db="EMBL/GenBank/DDBJ databases">
        <authorList>
            <person name="Gilroy R."/>
        </authorList>
    </citation>
    <scope>NUCLEOTIDE SEQUENCE</scope>
    <source>
        <strain evidence="3">ChiSxjej1B13-11762</strain>
    </source>
</reference>
<comment type="caution">
    <text evidence="3">The sequence shown here is derived from an EMBL/GenBank/DDBJ whole genome shotgun (WGS) entry which is preliminary data.</text>
</comment>
<name>A0A9D1RBC7_9FIRM</name>
<gene>
    <name evidence="3" type="ORF">H9873_06475</name>
</gene>
<organism evidence="3 4">
    <name type="scientific">Candidatus Dorea gallistercoris</name>
    <dbReference type="NCBI Taxonomy" id="2838542"/>
    <lineage>
        <taxon>Bacteria</taxon>
        <taxon>Bacillati</taxon>
        <taxon>Bacillota</taxon>
        <taxon>Clostridia</taxon>
        <taxon>Lachnospirales</taxon>
        <taxon>Lachnospiraceae</taxon>
        <taxon>Dorea</taxon>
    </lineage>
</organism>
<evidence type="ECO:0000313" key="3">
    <source>
        <dbReference type="EMBL" id="HIW83948.1"/>
    </source>
</evidence>
<evidence type="ECO:0000313" key="4">
    <source>
        <dbReference type="Proteomes" id="UP000824263"/>
    </source>
</evidence>
<keyword evidence="2" id="KW-0472">Membrane</keyword>
<accession>A0A9D1RBC7</accession>
<reference evidence="3" key="1">
    <citation type="journal article" date="2021" name="PeerJ">
        <title>Extensive microbial diversity within the chicken gut microbiome revealed by metagenomics and culture.</title>
        <authorList>
            <person name="Gilroy R."/>
            <person name="Ravi A."/>
            <person name="Getino M."/>
            <person name="Pursley I."/>
            <person name="Horton D.L."/>
            <person name="Alikhan N.F."/>
            <person name="Baker D."/>
            <person name="Gharbi K."/>
            <person name="Hall N."/>
            <person name="Watson M."/>
            <person name="Adriaenssens E.M."/>
            <person name="Foster-Nyarko E."/>
            <person name="Jarju S."/>
            <person name="Secka A."/>
            <person name="Antonio M."/>
            <person name="Oren A."/>
            <person name="Chaudhuri R.R."/>
            <person name="La Ragione R."/>
            <person name="Hildebrand F."/>
            <person name="Pallen M.J."/>
        </authorList>
    </citation>
    <scope>NUCLEOTIDE SEQUENCE</scope>
    <source>
        <strain evidence="3">ChiSxjej1B13-11762</strain>
    </source>
</reference>
<feature type="region of interest" description="Disordered" evidence="1">
    <location>
        <begin position="1"/>
        <end position="57"/>
    </location>
</feature>